<dbReference type="AlphaFoldDB" id="A0AAN8KAA5"/>
<evidence type="ECO:0000313" key="13">
    <source>
        <dbReference type="EMBL" id="KAK6191622.1"/>
    </source>
</evidence>
<keyword evidence="4" id="KW-0964">Secreted</keyword>
<evidence type="ECO:0000256" key="3">
    <source>
        <dbReference type="ARBA" id="ARBA00022514"/>
    </source>
</evidence>
<keyword evidence="14" id="KW-1185">Reference proteome</keyword>
<protein>
    <recommendedName>
        <fullName evidence="12">L-dopachrome isomerase</fullName>
        <ecNumber evidence="9">5.3.2.1</ecNumber>
        <ecNumber evidence="8">5.3.3.12</ecNumber>
    </recommendedName>
    <alternativeName>
        <fullName evidence="10">L-dopachrome tautomerase</fullName>
    </alternativeName>
    <alternativeName>
        <fullName evidence="11">Phenylpyruvate tautomerase</fullName>
    </alternativeName>
</protein>
<dbReference type="GO" id="GO:0004167">
    <property type="term" value="F:dopachrome isomerase activity"/>
    <property type="evidence" value="ECO:0007669"/>
    <property type="project" value="UniProtKB-EC"/>
</dbReference>
<comment type="similarity">
    <text evidence="2">Belongs to the MIF family.</text>
</comment>
<comment type="subcellular location">
    <subcellularLocation>
        <location evidence="1">Secreted</location>
    </subcellularLocation>
</comment>
<dbReference type="EC" id="5.3.3.12" evidence="8"/>
<keyword evidence="3" id="KW-0202">Cytokine</keyword>
<dbReference type="Proteomes" id="UP001347796">
    <property type="component" value="Unassembled WGS sequence"/>
</dbReference>
<keyword evidence="5" id="KW-0413">Isomerase</keyword>
<evidence type="ECO:0000313" key="14">
    <source>
        <dbReference type="Proteomes" id="UP001347796"/>
    </source>
</evidence>
<comment type="caution">
    <text evidence="13">The sequence shown here is derived from an EMBL/GenBank/DDBJ whole genome shotgun (WGS) entry which is preliminary data.</text>
</comment>
<dbReference type="PANTHER" id="PTHR11954">
    <property type="entry name" value="D-DOPACHROME DECARBOXYLASE"/>
    <property type="match status" value="1"/>
</dbReference>
<evidence type="ECO:0000256" key="9">
    <source>
        <dbReference type="ARBA" id="ARBA00039086"/>
    </source>
</evidence>
<dbReference type="EC" id="5.3.2.1" evidence="9"/>
<evidence type="ECO:0000256" key="12">
    <source>
        <dbReference type="ARBA" id="ARBA00042730"/>
    </source>
</evidence>
<dbReference type="GO" id="GO:0050178">
    <property type="term" value="F:phenylpyruvate tautomerase activity"/>
    <property type="evidence" value="ECO:0007669"/>
    <property type="project" value="UniProtKB-EC"/>
</dbReference>
<reference evidence="13 14" key="1">
    <citation type="submission" date="2024-01" db="EMBL/GenBank/DDBJ databases">
        <title>The genome of the rayed Mediterranean limpet Patella caerulea (Linnaeus, 1758).</title>
        <authorList>
            <person name="Anh-Thu Weber A."/>
            <person name="Halstead-Nussloch G."/>
        </authorList>
    </citation>
    <scope>NUCLEOTIDE SEQUENCE [LARGE SCALE GENOMIC DNA]</scope>
    <source>
        <strain evidence="13">AATW-2023a</strain>
        <tissue evidence="13">Whole specimen</tissue>
    </source>
</reference>
<accession>A0AAN8KAA5</accession>
<dbReference type="EMBL" id="JAZGQO010000002">
    <property type="protein sequence ID" value="KAK6191622.1"/>
    <property type="molecule type" value="Genomic_DNA"/>
</dbReference>
<evidence type="ECO:0000256" key="10">
    <source>
        <dbReference type="ARBA" id="ARBA00041631"/>
    </source>
</evidence>
<gene>
    <name evidence="13" type="ORF">SNE40_003265</name>
</gene>
<evidence type="ECO:0000256" key="11">
    <source>
        <dbReference type="ARBA" id="ARBA00041912"/>
    </source>
</evidence>
<comment type="catalytic activity">
    <reaction evidence="6">
        <text>3-phenylpyruvate = enol-phenylpyruvate</text>
        <dbReference type="Rhea" id="RHEA:17097"/>
        <dbReference type="ChEBI" id="CHEBI:16815"/>
        <dbReference type="ChEBI" id="CHEBI:18005"/>
        <dbReference type="EC" id="5.3.2.1"/>
    </reaction>
</comment>
<proteinExistence type="inferred from homology"/>
<evidence type="ECO:0000256" key="8">
    <source>
        <dbReference type="ARBA" id="ARBA00038932"/>
    </source>
</evidence>
<dbReference type="GO" id="GO:0005125">
    <property type="term" value="F:cytokine activity"/>
    <property type="evidence" value="ECO:0007669"/>
    <property type="project" value="UniProtKB-KW"/>
</dbReference>
<dbReference type="SUPFAM" id="SSF55331">
    <property type="entry name" value="Tautomerase/MIF"/>
    <property type="match status" value="1"/>
</dbReference>
<comment type="catalytic activity">
    <reaction evidence="7">
        <text>L-dopachrome = 5,6-dihydroxyindole-2-carboxylate</text>
        <dbReference type="Rhea" id="RHEA:13041"/>
        <dbReference type="ChEBI" id="CHEBI:16875"/>
        <dbReference type="ChEBI" id="CHEBI:57509"/>
        <dbReference type="EC" id="5.3.3.12"/>
    </reaction>
</comment>
<dbReference type="PANTHER" id="PTHR11954:SF6">
    <property type="entry name" value="MACROPHAGE MIGRATION INHIBITORY FACTOR"/>
    <property type="match status" value="1"/>
</dbReference>
<evidence type="ECO:0000256" key="5">
    <source>
        <dbReference type="ARBA" id="ARBA00023235"/>
    </source>
</evidence>
<evidence type="ECO:0000256" key="4">
    <source>
        <dbReference type="ARBA" id="ARBA00022525"/>
    </source>
</evidence>
<evidence type="ECO:0000256" key="6">
    <source>
        <dbReference type="ARBA" id="ARBA00036735"/>
    </source>
</evidence>
<dbReference type="InterPro" id="IPR001398">
    <property type="entry name" value="Macrophage_inhib_fac"/>
</dbReference>
<dbReference type="Pfam" id="PF01187">
    <property type="entry name" value="MIF"/>
    <property type="match status" value="1"/>
</dbReference>
<organism evidence="13 14">
    <name type="scientific">Patella caerulea</name>
    <name type="common">Rayed Mediterranean limpet</name>
    <dbReference type="NCBI Taxonomy" id="87958"/>
    <lineage>
        <taxon>Eukaryota</taxon>
        <taxon>Metazoa</taxon>
        <taxon>Spiralia</taxon>
        <taxon>Lophotrochozoa</taxon>
        <taxon>Mollusca</taxon>
        <taxon>Gastropoda</taxon>
        <taxon>Patellogastropoda</taxon>
        <taxon>Patelloidea</taxon>
        <taxon>Patellidae</taxon>
        <taxon>Patella</taxon>
    </lineage>
</organism>
<dbReference type="GO" id="GO:0005615">
    <property type="term" value="C:extracellular space"/>
    <property type="evidence" value="ECO:0007669"/>
    <property type="project" value="UniProtKB-KW"/>
</dbReference>
<evidence type="ECO:0000256" key="7">
    <source>
        <dbReference type="ARBA" id="ARBA00036823"/>
    </source>
</evidence>
<evidence type="ECO:0000256" key="2">
    <source>
        <dbReference type="ARBA" id="ARBA00005851"/>
    </source>
</evidence>
<evidence type="ECO:0000256" key="1">
    <source>
        <dbReference type="ARBA" id="ARBA00004613"/>
    </source>
</evidence>
<name>A0AAN8KAA5_PATCE</name>
<sequence>MIFGGSNEPCGTADLGSIGRLGIEENKVLAKTIGEFLENKLGLKQNRVYIRFIDISRTEIGFSGTTFDDILEKK</sequence>
<dbReference type="Gene3D" id="3.30.429.10">
    <property type="entry name" value="Macrophage Migration Inhibitory Factor"/>
    <property type="match status" value="1"/>
</dbReference>
<dbReference type="InterPro" id="IPR014347">
    <property type="entry name" value="Tautomerase/MIF_sf"/>
</dbReference>